<dbReference type="EMBL" id="AAWS01000086">
    <property type="protein sequence ID" value="EAY24041.1"/>
    <property type="molecule type" value="Genomic_DNA"/>
</dbReference>
<dbReference type="OrthoDB" id="1492307at2"/>
<accession>A1ZZZ9</accession>
<dbReference type="AlphaFoldDB" id="A1ZZZ9"/>
<keyword evidence="3" id="KW-1185">Reference proteome</keyword>
<organism evidence="2 3">
    <name type="scientific">Microscilla marina ATCC 23134</name>
    <dbReference type="NCBI Taxonomy" id="313606"/>
    <lineage>
        <taxon>Bacteria</taxon>
        <taxon>Pseudomonadati</taxon>
        <taxon>Bacteroidota</taxon>
        <taxon>Cytophagia</taxon>
        <taxon>Cytophagales</taxon>
        <taxon>Microscillaceae</taxon>
        <taxon>Microscilla</taxon>
    </lineage>
</organism>
<evidence type="ECO:0000313" key="2">
    <source>
        <dbReference type="EMBL" id="EAY24041.1"/>
    </source>
</evidence>
<dbReference type="Pfam" id="PF09346">
    <property type="entry name" value="SMI1_KNR4"/>
    <property type="match status" value="1"/>
</dbReference>
<proteinExistence type="predicted"/>
<evidence type="ECO:0000313" key="3">
    <source>
        <dbReference type="Proteomes" id="UP000004095"/>
    </source>
</evidence>
<dbReference type="Proteomes" id="UP000004095">
    <property type="component" value="Unassembled WGS sequence"/>
</dbReference>
<dbReference type="InterPro" id="IPR037883">
    <property type="entry name" value="Knr4/Smi1-like_sf"/>
</dbReference>
<dbReference type="RefSeq" id="WP_002705633.1">
    <property type="nucleotide sequence ID" value="NZ_AAWS01000086.1"/>
</dbReference>
<reference evidence="2 3" key="1">
    <citation type="submission" date="2007-01" db="EMBL/GenBank/DDBJ databases">
        <authorList>
            <person name="Haygood M."/>
            <person name="Podell S."/>
            <person name="Anderson C."/>
            <person name="Hopkinson B."/>
            <person name="Roe K."/>
            <person name="Barbeau K."/>
            <person name="Gaasterland T."/>
            <person name="Ferriera S."/>
            <person name="Johnson J."/>
            <person name="Kravitz S."/>
            <person name="Beeson K."/>
            <person name="Sutton G."/>
            <person name="Rogers Y.-H."/>
            <person name="Friedman R."/>
            <person name="Frazier M."/>
            <person name="Venter J.C."/>
        </authorList>
    </citation>
    <scope>NUCLEOTIDE SEQUENCE [LARGE SCALE GENOMIC DNA]</scope>
    <source>
        <strain evidence="2 3">ATCC 23134</strain>
    </source>
</reference>
<name>A1ZZZ9_MICM2</name>
<dbReference type="SMART" id="SM00860">
    <property type="entry name" value="SMI1_KNR4"/>
    <property type="match status" value="1"/>
</dbReference>
<sequence length="228" mass="26774">MNYTSDLEKIKQEIDRHPLLEVITYEVAPPASKEQIKSIEQKYNIVLDQGLKDFYEQANGCCLHWQLIELSEDEYDAKVYDKFGDYEPDLEDDEENPFAQIKINSLEDCFLKDSFSYDDSHDYIFQFKGNEYIEHEFSKKLKILDEYSTFSSIAYLCDTEFESAPLVMLSSHYSNWWNSRLTDFATYWKILMQSRGIIEIRNDILGATDGHNLPTLQKFDSVNPQLFA</sequence>
<dbReference type="SUPFAM" id="SSF160631">
    <property type="entry name" value="SMI1/KNR4-like"/>
    <property type="match status" value="1"/>
</dbReference>
<feature type="domain" description="Knr4/Smi1-like" evidence="1">
    <location>
        <begin position="30"/>
        <end position="187"/>
    </location>
</feature>
<comment type="caution">
    <text evidence="2">The sequence shown here is derived from an EMBL/GenBank/DDBJ whole genome shotgun (WGS) entry which is preliminary data.</text>
</comment>
<gene>
    <name evidence="2" type="ORF">M23134_00933</name>
</gene>
<protein>
    <recommendedName>
        <fullName evidence="1">Knr4/Smi1-like domain-containing protein</fullName>
    </recommendedName>
</protein>
<evidence type="ECO:0000259" key="1">
    <source>
        <dbReference type="SMART" id="SM00860"/>
    </source>
</evidence>
<dbReference type="InterPro" id="IPR018958">
    <property type="entry name" value="Knr4/Smi1-like_dom"/>
</dbReference>